<evidence type="ECO:0000256" key="9">
    <source>
        <dbReference type="ARBA" id="ARBA00022840"/>
    </source>
</evidence>
<feature type="transmembrane region" description="Helical" evidence="18">
    <location>
        <begin position="476"/>
        <end position="503"/>
    </location>
</feature>
<dbReference type="InterPro" id="IPR023299">
    <property type="entry name" value="ATPase_P-typ_cyto_dom_N"/>
</dbReference>
<keyword evidence="14 18" id="KW-0472">Membrane</keyword>
<evidence type="ECO:0000256" key="15">
    <source>
        <dbReference type="ARBA" id="ARBA00038148"/>
    </source>
</evidence>
<feature type="transmembrane region" description="Helical" evidence="18">
    <location>
        <begin position="949"/>
        <end position="970"/>
    </location>
</feature>
<dbReference type="GeneID" id="25281401"/>
<dbReference type="InterPro" id="IPR006068">
    <property type="entry name" value="ATPase_P-typ_cation-transptr_C"/>
</dbReference>
<organism evidence="21 22">
    <name type="scientific">Exophiala aquamarina CBS 119918</name>
    <dbReference type="NCBI Taxonomy" id="1182545"/>
    <lineage>
        <taxon>Eukaryota</taxon>
        <taxon>Fungi</taxon>
        <taxon>Dikarya</taxon>
        <taxon>Ascomycota</taxon>
        <taxon>Pezizomycotina</taxon>
        <taxon>Eurotiomycetes</taxon>
        <taxon>Chaetothyriomycetidae</taxon>
        <taxon>Chaetothyriales</taxon>
        <taxon>Herpotrichiellaceae</taxon>
        <taxon>Exophiala</taxon>
    </lineage>
</organism>
<evidence type="ECO:0000256" key="2">
    <source>
        <dbReference type="ARBA" id="ARBA00022448"/>
    </source>
</evidence>
<dbReference type="OrthoDB" id="3352408at2759"/>
<dbReference type="InterPro" id="IPR004014">
    <property type="entry name" value="ATPase_P-typ_cation-transptr_N"/>
</dbReference>
<evidence type="ECO:0000256" key="12">
    <source>
        <dbReference type="ARBA" id="ARBA00022989"/>
    </source>
</evidence>
<dbReference type="InterPro" id="IPR018303">
    <property type="entry name" value="ATPase_P-typ_P_site"/>
</dbReference>
<dbReference type="GO" id="GO:0005774">
    <property type="term" value="C:vacuolar membrane"/>
    <property type="evidence" value="ECO:0007669"/>
    <property type="project" value="UniProtKB-SubCell"/>
</dbReference>
<keyword evidence="11" id="KW-1278">Translocase</keyword>
<feature type="compositionally biased region" description="Basic and acidic residues" evidence="19">
    <location>
        <begin position="98"/>
        <end position="110"/>
    </location>
</feature>
<dbReference type="InterPro" id="IPR059000">
    <property type="entry name" value="ATPase_P-type_domA"/>
</dbReference>
<dbReference type="HOGENOM" id="CLU_002360_9_3_1"/>
<dbReference type="PRINTS" id="PR00119">
    <property type="entry name" value="CATATPASE"/>
</dbReference>
<protein>
    <recommendedName>
        <fullName evidence="18">Calcium-transporting ATPase</fullName>
        <ecNumber evidence="18">7.2.2.10</ecNumber>
    </recommendedName>
</protein>
<dbReference type="PANTHER" id="PTHR24093">
    <property type="entry name" value="CATION TRANSPORTING ATPASE"/>
    <property type="match status" value="1"/>
</dbReference>
<dbReference type="InterPro" id="IPR036412">
    <property type="entry name" value="HAD-like_sf"/>
</dbReference>
<gene>
    <name evidence="21" type="ORF">A1O9_06484</name>
</gene>
<dbReference type="Pfam" id="PF00690">
    <property type="entry name" value="Cation_ATPase_N"/>
    <property type="match status" value="1"/>
</dbReference>
<dbReference type="GO" id="GO:0005388">
    <property type="term" value="F:P-type calcium transporter activity"/>
    <property type="evidence" value="ECO:0007669"/>
    <property type="project" value="UniProtKB-EC"/>
</dbReference>
<evidence type="ECO:0000256" key="5">
    <source>
        <dbReference type="ARBA" id="ARBA00022692"/>
    </source>
</evidence>
<evidence type="ECO:0000256" key="14">
    <source>
        <dbReference type="ARBA" id="ARBA00023136"/>
    </source>
</evidence>
<keyword evidence="10" id="KW-0460">Magnesium</keyword>
<evidence type="ECO:0000256" key="19">
    <source>
        <dbReference type="SAM" id="MobiDB-lite"/>
    </source>
</evidence>
<evidence type="ECO:0000256" key="17">
    <source>
        <dbReference type="ARBA" id="ARBA00059328"/>
    </source>
</evidence>
<keyword evidence="7 18" id="KW-0547">Nucleotide-binding</keyword>
<dbReference type="EMBL" id="AMGV01000004">
    <property type="protein sequence ID" value="KEF58558.1"/>
    <property type="molecule type" value="Genomic_DNA"/>
</dbReference>
<dbReference type="VEuPathDB" id="FungiDB:A1O9_06484"/>
<keyword evidence="13 18" id="KW-0406">Ion transport</keyword>
<dbReference type="Pfam" id="PF00689">
    <property type="entry name" value="Cation_ATPase_C"/>
    <property type="match status" value="1"/>
</dbReference>
<dbReference type="GO" id="GO:0016887">
    <property type="term" value="F:ATP hydrolysis activity"/>
    <property type="evidence" value="ECO:0007669"/>
    <property type="project" value="InterPro"/>
</dbReference>
<keyword evidence="2 18" id="KW-0813">Transport</keyword>
<dbReference type="InterPro" id="IPR006408">
    <property type="entry name" value="P-type_ATPase_IIB"/>
</dbReference>
<evidence type="ECO:0000313" key="22">
    <source>
        <dbReference type="Proteomes" id="UP000027920"/>
    </source>
</evidence>
<keyword evidence="4 18" id="KW-0109">Calcium transport</keyword>
<dbReference type="EC" id="7.2.2.10" evidence="18"/>
<dbReference type="GO" id="GO:0046872">
    <property type="term" value="F:metal ion binding"/>
    <property type="evidence" value="ECO:0007669"/>
    <property type="project" value="UniProtKB-KW"/>
</dbReference>
<feature type="transmembrane region" description="Helical" evidence="18">
    <location>
        <begin position="265"/>
        <end position="284"/>
    </location>
</feature>
<dbReference type="NCBIfam" id="TIGR01517">
    <property type="entry name" value="ATPase-IIB_Ca"/>
    <property type="match status" value="1"/>
</dbReference>
<feature type="transmembrane region" description="Helical" evidence="18">
    <location>
        <begin position="432"/>
        <end position="456"/>
    </location>
</feature>
<evidence type="ECO:0000256" key="8">
    <source>
        <dbReference type="ARBA" id="ARBA00022837"/>
    </source>
</evidence>
<feature type="compositionally biased region" description="Polar residues" evidence="19">
    <location>
        <begin position="1202"/>
        <end position="1217"/>
    </location>
</feature>
<evidence type="ECO:0000256" key="10">
    <source>
        <dbReference type="ARBA" id="ARBA00022842"/>
    </source>
</evidence>
<accession>A0A072PGW9</accession>
<keyword evidence="5 18" id="KW-0812">Transmembrane</keyword>
<feature type="transmembrane region" description="Helical" evidence="18">
    <location>
        <begin position="916"/>
        <end position="937"/>
    </location>
</feature>
<dbReference type="SUPFAM" id="SSF81653">
    <property type="entry name" value="Calcium ATPase, transduction domain A"/>
    <property type="match status" value="1"/>
</dbReference>
<dbReference type="SUPFAM" id="SSF81665">
    <property type="entry name" value="Calcium ATPase, transmembrane domain M"/>
    <property type="match status" value="1"/>
</dbReference>
<keyword evidence="6" id="KW-0479">Metal-binding</keyword>
<dbReference type="Gene3D" id="1.20.1110.10">
    <property type="entry name" value="Calcium-transporting ATPase, transmembrane domain"/>
    <property type="match status" value="1"/>
</dbReference>
<feature type="transmembrane region" description="Helical" evidence="18">
    <location>
        <begin position="1120"/>
        <end position="1141"/>
    </location>
</feature>
<dbReference type="GO" id="GO:0006874">
    <property type="term" value="P:intracellular calcium ion homeostasis"/>
    <property type="evidence" value="ECO:0007669"/>
    <property type="project" value="TreeGrafter"/>
</dbReference>
<dbReference type="InterPro" id="IPR023298">
    <property type="entry name" value="ATPase_P-typ_TM_dom_sf"/>
</dbReference>
<dbReference type="SUPFAM" id="SSF81660">
    <property type="entry name" value="Metal cation-transporting ATPase, ATP-binding domain N"/>
    <property type="match status" value="1"/>
</dbReference>
<dbReference type="Pfam" id="PF00122">
    <property type="entry name" value="E1-E2_ATPase"/>
    <property type="match status" value="1"/>
</dbReference>
<evidence type="ECO:0000256" key="1">
    <source>
        <dbReference type="ARBA" id="ARBA00004128"/>
    </source>
</evidence>
<evidence type="ECO:0000256" key="18">
    <source>
        <dbReference type="RuleBase" id="RU361146"/>
    </source>
</evidence>
<comment type="similarity">
    <text evidence="15 18">Belongs to the cation transport ATPase (P-type) (TC 3.A.3) family.</text>
</comment>
<dbReference type="Gene3D" id="3.40.50.1000">
    <property type="entry name" value="HAD superfamily/HAD-like"/>
    <property type="match status" value="1"/>
</dbReference>
<dbReference type="RefSeq" id="XP_013261148.1">
    <property type="nucleotide sequence ID" value="XM_013405694.1"/>
</dbReference>
<dbReference type="SFLD" id="SFLDG00002">
    <property type="entry name" value="C1.7:_P-type_atpase_like"/>
    <property type="match status" value="1"/>
</dbReference>
<feature type="transmembrane region" description="Helical" evidence="18">
    <location>
        <begin position="236"/>
        <end position="253"/>
    </location>
</feature>
<feature type="transmembrane region" description="Helical" evidence="18">
    <location>
        <begin position="991"/>
        <end position="1012"/>
    </location>
</feature>
<dbReference type="FunFam" id="2.70.150.10:FF:000028">
    <property type="entry name" value="Calcium-transporting ATPase"/>
    <property type="match status" value="1"/>
</dbReference>
<dbReference type="NCBIfam" id="TIGR01494">
    <property type="entry name" value="ATPase_P-type"/>
    <property type="match status" value="2"/>
</dbReference>
<proteinExistence type="inferred from homology"/>
<dbReference type="Gene3D" id="3.40.1110.10">
    <property type="entry name" value="Calcium-transporting ATPase, cytoplasmic domain N"/>
    <property type="match status" value="1"/>
</dbReference>
<evidence type="ECO:0000256" key="6">
    <source>
        <dbReference type="ARBA" id="ARBA00022723"/>
    </source>
</evidence>
<reference evidence="21 22" key="1">
    <citation type="submission" date="2013-03" db="EMBL/GenBank/DDBJ databases">
        <title>The Genome Sequence of Exophiala aquamarina CBS 119918.</title>
        <authorList>
            <consortium name="The Broad Institute Genomics Platform"/>
            <person name="Cuomo C."/>
            <person name="de Hoog S."/>
            <person name="Gorbushina A."/>
            <person name="Walker B."/>
            <person name="Young S.K."/>
            <person name="Zeng Q."/>
            <person name="Gargeya S."/>
            <person name="Fitzgerald M."/>
            <person name="Haas B."/>
            <person name="Abouelleil A."/>
            <person name="Allen A.W."/>
            <person name="Alvarado L."/>
            <person name="Arachchi H.M."/>
            <person name="Berlin A.M."/>
            <person name="Chapman S.B."/>
            <person name="Gainer-Dewar J."/>
            <person name="Goldberg J."/>
            <person name="Griggs A."/>
            <person name="Gujja S."/>
            <person name="Hansen M."/>
            <person name="Howarth C."/>
            <person name="Imamovic A."/>
            <person name="Ireland A."/>
            <person name="Larimer J."/>
            <person name="McCowan C."/>
            <person name="Murphy C."/>
            <person name="Pearson M."/>
            <person name="Poon T.W."/>
            <person name="Priest M."/>
            <person name="Roberts A."/>
            <person name="Saif S."/>
            <person name="Shea T."/>
            <person name="Sisk P."/>
            <person name="Sykes S."/>
            <person name="Wortman J."/>
            <person name="Nusbaum C."/>
            <person name="Birren B."/>
        </authorList>
    </citation>
    <scope>NUCLEOTIDE SEQUENCE [LARGE SCALE GENOMIC DNA]</scope>
    <source>
        <strain evidence="21 22">CBS 119918</strain>
    </source>
</reference>
<dbReference type="SFLD" id="SFLDF00027">
    <property type="entry name" value="p-type_atpase"/>
    <property type="match status" value="1"/>
</dbReference>
<dbReference type="Proteomes" id="UP000027920">
    <property type="component" value="Unassembled WGS sequence"/>
</dbReference>
<evidence type="ECO:0000256" key="13">
    <source>
        <dbReference type="ARBA" id="ARBA00023065"/>
    </source>
</evidence>
<dbReference type="STRING" id="1182545.A0A072PGW9"/>
<keyword evidence="9 18" id="KW-0067">ATP-binding</keyword>
<dbReference type="InterPro" id="IPR023214">
    <property type="entry name" value="HAD_sf"/>
</dbReference>
<sequence>MQNLTEQPESSISPISPTHRRGPSVSTPPSTAIDDGSYLSPTTPDRKHAFDGSTLNSRSGSLQSNDPANRLRSNSGLSAASSVTVHSKSSLDYESTEDALHPDKGNEKDFQVDNNPFAFSPGMLNKLLNPKSLSAFKAMGGLRGLEKGLRTSLTAGLSQDEARLDGQVTFDDATSAASEKDAFSNVPLARHASNASVREVKDQFEDRLRVFRDNRLPERKPDGILVLIWRAYNDKILILLTIAAVISLALGIYESVSGESGVDWVEGVAICVAIIIVVTVGAANDWQKERQFVKLNKRKDDREVKVIRSGKSIMISVHDITVGDVLHLEPGDAIPADGIFITGHGVKCDESSATGESDQMKKAPGDEVWQRIQDGTATAKLDPFIISGSKVLEGVGTYLVTSVGVNSSYGKILMSLQTDNDPTPLQVKLGKLANWIGGLGSGAAILLFFVLLFKFVGHLSNDPRPGPEKAQEFLDILIVAITVIVVAVPEGLPLAVTLALAFATTRMLKENNLVRELRACETMGNATTICSDKTGTLTQNKMTVVAGTIGSNEKFASTHSDGDSKVMPPATMFQKLSAEVKELFRLSFTLNSTAFAGEENGVPTFIGSKTEVALLTLAKEHLGLDNLAAERSSYKVKQLIPFDSGRKCMGIVIKRRGGYRLLVKGAAEIMLANATKTISNIYEKQFHLDDLTAEDKENAAAIIEEYAKHSLRTIGILYKDFPQWPPAGAKTLEEDPKMAEFADIFHEMTWVGVVGIHDPLRDGVIEAVQQCQHSGVVVRMVTGDNVTTARAIATDCGILRKDEEGIVMEGPKFRQLSNEEMDSILPKLRVLARSSPEDKRILVGRLKHLGETVAVTGDGTNDGPALKMADVGFSMGIAGTEVAKEASSIILLDDNFSSTITALMWGRAVNDAVKKFLQFQITVNITAVVLTFVSAVSNDSNHSVLTAVQLLWVNLIMDTLAALALATDAPTKKILDRPPQPKSEALITINMWKMIIGQAIYQLVVTFTLYFAGMRILNYEPTQQTELNTIVFNTFVWMQIFNEFNNRRLDNKFNIFEGIHKNFWFQGINCIMVGGQIMIIFIGGRAFSITRLNGPQWAISLLCAVPCLLWAVLVRLFPDAWFAVFFNAAVAALTFVLRPVWKVLHIVFHPIAQMFRAISRVTKRAFGKKKTEEEPEPVDEERPSTTTSYPGSRPKTMEDETGSQSTPALTSTGSNDGSPEKERTPLNEMPLPSVSITAPK</sequence>
<keyword evidence="22" id="KW-1185">Reference proteome</keyword>
<evidence type="ECO:0000313" key="21">
    <source>
        <dbReference type="EMBL" id="KEF58558.1"/>
    </source>
</evidence>
<evidence type="ECO:0000256" key="4">
    <source>
        <dbReference type="ARBA" id="ARBA00022568"/>
    </source>
</evidence>
<dbReference type="Pfam" id="PF13246">
    <property type="entry name" value="Cation_ATPase"/>
    <property type="match status" value="1"/>
</dbReference>
<dbReference type="Gene3D" id="2.70.150.10">
    <property type="entry name" value="Calcium-transporting ATPase, cytoplasmic transduction domain A"/>
    <property type="match status" value="1"/>
</dbReference>
<comment type="catalytic activity">
    <reaction evidence="16 18">
        <text>Ca(2+)(in) + ATP + H2O = Ca(2+)(out) + ADP + phosphate + H(+)</text>
        <dbReference type="Rhea" id="RHEA:18105"/>
        <dbReference type="ChEBI" id="CHEBI:15377"/>
        <dbReference type="ChEBI" id="CHEBI:15378"/>
        <dbReference type="ChEBI" id="CHEBI:29108"/>
        <dbReference type="ChEBI" id="CHEBI:30616"/>
        <dbReference type="ChEBI" id="CHEBI:43474"/>
        <dbReference type="ChEBI" id="CHEBI:456216"/>
        <dbReference type="EC" id="7.2.2.10"/>
    </reaction>
</comment>
<comment type="function">
    <text evidence="18">Catalyzes the hydrolysis of ATP coupled with the transport of calcium.</text>
</comment>
<dbReference type="InterPro" id="IPR008250">
    <property type="entry name" value="ATPase_P-typ_transduc_dom_A_sf"/>
</dbReference>
<dbReference type="FunFam" id="1.20.1110.10:FF:000039">
    <property type="entry name" value="Calcium-transporting ATPase"/>
    <property type="match status" value="1"/>
</dbReference>
<dbReference type="PROSITE" id="PS00154">
    <property type="entry name" value="ATPASE_E1_E2"/>
    <property type="match status" value="1"/>
</dbReference>
<dbReference type="FunFam" id="3.40.1110.10:FF:000031">
    <property type="entry name" value="Calcium-transporting ATPase"/>
    <property type="match status" value="1"/>
</dbReference>
<comment type="caution">
    <text evidence="21">The sequence shown here is derived from an EMBL/GenBank/DDBJ whole genome shotgun (WGS) entry which is preliminary data.</text>
</comment>
<keyword evidence="3" id="KW-0926">Vacuole</keyword>
<dbReference type="FunFam" id="3.40.50.1000:FF:000018">
    <property type="entry name" value="Calcium-transporting ATPase"/>
    <property type="match status" value="1"/>
</dbReference>
<comment type="subcellular location">
    <subcellularLocation>
        <location evidence="18">Membrane</location>
        <topology evidence="18">Multi-pass membrane protein</topology>
    </subcellularLocation>
    <subcellularLocation>
        <location evidence="1">Vacuole membrane</location>
        <topology evidence="1">Multi-pass membrane protein</topology>
    </subcellularLocation>
</comment>
<dbReference type="SMART" id="SM00831">
    <property type="entry name" value="Cation_ATPase_N"/>
    <property type="match status" value="1"/>
</dbReference>
<feature type="transmembrane region" description="Helical" evidence="18">
    <location>
        <begin position="1063"/>
        <end position="1084"/>
    </location>
</feature>
<evidence type="ECO:0000256" key="16">
    <source>
        <dbReference type="ARBA" id="ARBA00048694"/>
    </source>
</evidence>
<dbReference type="SUPFAM" id="SSF56784">
    <property type="entry name" value="HAD-like"/>
    <property type="match status" value="1"/>
</dbReference>
<feature type="transmembrane region" description="Helical" evidence="18">
    <location>
        <begin position="1096"/>
        <end position="1114"/>
    </location>
</feature>
<evidence type="ECO:0000256" key="11">
    <source>
        <dbReference type="ARBA" id="ARBA00022967"/>
    </source>
</evidence>
<dbReference type="CDD" id="cd02081">
    <property type="entry name" value="P-type_ATPase_Ca_PMCA-like"/>
    <property type="match status" value="1"/>
</dbReference>
<dbReference type="InterPro" id="IPR044492">
    <property type="entry name" value="P_typ_ATPase_HD_dom"/>
</dbReference>
<keyword evidence="8 18" id="KW-0106">Calcium</keyword>
<comment type="function">
    <text evidence="17">This magnesium-dependent enzyme catalyzes the hydrolysis of ATP coupled with the transport of calcium. Transports the calcium to the vacuole and participates in the control of the cytosolic free calcium.</text>
</comment>
<dbReference type="AlphaFoldDB" id="A0A072PGW9"/>
<dbReference type="GO" id="GO:0005524">
    <property type="term" value="F:ATP binding"/>
    <property type="evidence" value="ECO:0007669"/>
    <property type="project" value="UniProtKB-KW"/>
</dbReference>
<feature type="domain" description="Cation-transporting P-type ATPase N-terminal" evidence="20">
    <location>
        <begin position="135"/>
        <end position="252"/>
    </location>
</feature>
<dbReference type="PANTHER" id="PTHR24093:SF369">
    <property type="entry name" value="CALCIUM-TRANSPORTING ATPASE"/>
    <property type="match status" value="1"/>
</dbReference>
<evidence type="ECO:0000256" key="3">
    <source>
        <dbReference type="ARBA" id="ARBA00022554"/>
    </source>
</evidence>
<dbReference type="InterPro" id="IPR001757">
    <property type="entry name" value="P_typ_ATPase"/>
</dbReference>
<feature type="region of interest" description="Disordered" evidence="19">
    <location>
        <begin position="1166"/>
        <end position="1240"/>
    </location>
</feature>
<feature type="region of interest" description="Disordered" evidence="19">
    <location>
        <begin position="1"/>
        <end position="110"/>
    </location>
</feature>
<keyword evidence="12 18" id="KW-1133">Transmembrane helix</keyword>
<name>A0A072PGW9_9EURO</name>
<evidence type="ECO:0000256" key="7">
    <source>
        <dbReference type="ARBA" id="ARBA00022741"/>
    </source>
</evidence>
<evidence type="ECO:0000259" key="20">
    <source>
        <dbReference type="SMART" id="SM00831"/>
    </source>
</evidence>
<feature type="compositionally biased region" description="Polar residues" evidence="19">
    <location>
        <begin position="53"/>
        <end position="93"/>
    </location>
</feature>
<dbReference type="GO" id="GO:0005886">
    <property type="term" value="C:plasma membrane"/>
    <property type="evidence" value="ECO:0007669"/>
    <property type="project" value="TreeGrafter"/>
</dbReference>
<dbReference type="SFLD" id="SFLDS00003">
    <property type="entry name" value="Haloacid_Dehalogenase"/>
    <property type="match status" value="1"/>
</dbReference>